<evidence type="ECO:0000256" key="1">
    <source>
        <dbReference type="SAM" id="Phobius"/>
    </source>
</evidence>
<dbReference type="InterPro" id="IPR000160">
    <property type="entry name" value="GGDEF_dom"/>
</dbReference>
<feature type="domain" description="GGDEF" evidence="2">
    <location>
        <begin position="254"/>
        <end position="375"/>
    </location>
</feature>
<dbReference type="AlphaFoldDB" id="D1B8F0"/>
<keyword evidence="1" id="KW-0472">Membrane</keyword>
<reference evidence="3 4" key="1">
    <citation type="journal article" date="2009" name="Stand. Genomic Sci.">
        <title>Complete genome sequence of Thermanaerovibrio acidaminovorans type strain (Su883).</title>
        <authorList>
            <person name="Chovatia M."/>
            <person name="Sikorski J."/>
            <person name="Schroder M."/>
            <person name="Lapidus A."/>
            <person name="Nolan M."/>
            <person name="Tice H."/>
            <person name="Glavina Del Rio T."/>
            <person name="Copeland A."/>
            <person name="Cheng J.F."/>
            <person name="Lucas S."/>
            <person name="Chen F."/>
            <person name="Bruce D."/>
            <person name="Goodwin L."/>
            <person name="Pitluck S."/>
            <person name="Ivanova N."/>
            <person name="Mavromatis K."/>
            <person name="Ovchinnikova G."/>
            <person name="Pati A."/>
            <person name="Chen A."/>
            <person name="Palaniappan K."/>
            <person name="Land M."/>
            <person name="Hauser L."/>
            <person name="Chang Y.J."/>
            <person name="Jeffries C.D."/>
            <person name="Chain P."/>
            <person name="Saunders E."/>
            <person name="Detter J.C."/>
            <person name="Brettin T."/>
            <person name="Rohde M."/>
            <person name="Goker M."/>
            <person name="Spring S."/>
            <person name="Bristow J."/>
            <person name="Markowitz V."/>
            <person name="Hugenholtz P."/>
            <person name="Kyrpides N.C."/>
            <person name="Klenk H.P."/>
            <person name="Eisen J.A."/>
        </authorList>
    </citation>
    <scope>NUCLEOTIDE SEQUENCE [LARGE SCALE GENOMIC DNA]</scope>
    <source>
        <strain evidence="4">ATCC 49978 / DSM 6589 / Su883</strain>
    </source>
</reference>
<keyword evidence="1" id="KW-1133">Transmembrane helix</keyword>
<feature type="transmembrane region" description="Helical" evidence="1">
    <location>
        <begin position="84"/>
        <end position="105"/>
    </location>
</feature>
<gene>
    <name evidence="3" type="ordered locus">Taci_0316</name>
</gene>
<evidence type="ECO:0000313" key="3">
    <source>
        <dbReference type="EMBL" id="ACZ18553.1"/>
    </source>
</evidence>
<organism evidence="3 4">
    <name type="scientific">Thermanaerovibrio acidaminovorans (strain ATCC 49978 / DSM 6589 / Su883)</name>
    <name type="common">Selenomonas acidaminovorans</name>
    <dbReference type="NCBI Taxonomy" id="525903"/>
    <lineage>
        <taxon>Bacteria</taxon>
        <taxon>Thermotogati</taxon>
        <taxon>Synergistota</taxon>
        <taxon>Synergistia</taxon>
        <taxon>Synergistales</taxon>
        <taxon>Synergistaceae</taxon>
        <taxon>Thermanaerovibrio</taxon>
    </lineage>
</organism>
<feature type="transmembrane region" description="Helical" evidence="1">
    <location>
        <begin position="32"/>
        <end position="52"/>
    </location>
</feature>
<dbReference type="Pfam" id="PF00990">
    <property type="entry name" value="GGDEF"/>
    <property type="match status" value="1"/>
</dbReference>
<dbReference type="HOGENOM" id="CLU_737566_0_0_0"/>
<keyword evidence="4" id="KW-1185">Reference proteome</keyword>
<proteinExistence type="predicted"/>
<dbReference type="EMBL" id="CP001818">
    <property type="protein sequence ID" value="ACZ18553.1"/>
    <property type="molecule type" value="Genomic_DNA"/>
</dbReference>
<sequence>MRWITSPPIISVPLVALLLALGSGPTEGLPLPLWGLFLVAYGAATAFHSMNLSTRRGGLAFFTNLTAQGLVLAFVSPAVGVTPIVSWLGLALASSGMVGLVSLGISKGPSGQRQPISPEQISISDIQQELKSLETELDIPSMIPLPALWGQGGVILKANREAKLLLGTNDLEGKELDKMINPSLHELELGGTGWLVFRRSLEGEDLVLLSPKGEGSGGDDSDFVDPKTGLYSDRYARRRGEEEIERARRYRRWLSMALLKLELESLSQGPIPRSFQEEAYNRLIATVKKTIRTSDLAFHLKDDCVLLLLPETPSSGARTLFDRIKAQLNKLFEEGEAAPYRPRLMGGFSFYGGNGTTSYGQMLEEAYSNMALNED</sequence>
<dbReference type="SUPFAM" id="SSF55073">
    <property type="entry name" value="Nucleotide cyclase"/>
    <property type="match status" value="1"/>
</dbReference>
<dbReference type="EnsemblBacteria" id="ACZ18553">
    <property type="protein sequence ID" value="ACZ18553"/>
    <property type="gene ID" value="Taci_0316"/>
</dbReference>
<dbReference type="RefSeq" id="WP_012869069.1">
    <property type="nucleotide sequence ID" value="NC_013522.1"/>
</dbReference>
<dbReference type="InterPro" id="IPR029787">
    <property type="entry name" value="Nucleotide_cyclase"/>
</dbReference>
<dbReference type="STRING" id="525903.Taci_0316"/>
<accession>D1B8F0</accession>
<dbReference type="KEGG" id="tai:Taci_0316"/>
<evidence type="ECO:0000313" key="4">
    <source>
        <dbReference type="Proteomes" id="UP000002030"/>
    </source>
</evidence>
<dbReference type="OrthoDB" id="3131at2"/>
<dbReference type="Gene3D" id="3.30.70.270">
    <property type="match status" value="1"/>
</dbReference>
<dbReference type="InterPro" id="IPR043128">
    <property type="entry name" value="Rev_trsase/Diguanyl_cyclase"/>
</dbReference>
<feature type="transmembrane region" description="Helical" evidence="1">
    <location>
        <begin position="59"/>
        <end position="78"/>
    </location>
</feature>
<evidence type="ECO:0000259" key="2">
    <source>
        <dbReference type="PROSITE" id="PS50887"/>
    </source>
</evidence>
<dbReference type="Proteomes" id="UP000002030">
    <property type="component" value="Chromosome"/>
</dbReference>
<protein>
    <submittedName>
        <fullName evidence="3">Diguanylate cyclase</fullName>
    </submittedName>
</protein>
<dbReference type="PROSITE" id="PS50887">
    <property type="entry name" value="GGDEF"/>
    <property type="match status" value="1"/>
</dbReference>
<dbReference type="eggNOG" id="COG3706">
    <property type="taxonomic scope" value="Bacteria"/>
</dbReference>
<keyword evidence="1" id="KW-0812">Transmembrane</keyword>
<name>D1B8F0_THEAS</name>